<evidence type="ECO:0000313" key="3">
    <source>
        <dbReference type="Proteomes" id="UP000626786"/>
    </source>
</evidence>
<evidence type="ECO:0000259" key="1">
    <source>
        <dbReference type="Pfam" id="PF17881"/>
    </source>
</evidence>
<dbReference type="Gene3D" id="3.10.450.40">
    <property type="match status" value="2"/>
</dbReference>
<dbReference type="Proteomes" id="UP000626786">
    <property type="component" value="Unassembled WGS sequence"/>
</dbReference>
<dbReference type="InterPro" id="IPR041401">
    <property type="entry name" value="TseB-like_dom"/>
</dbReference>
<dbReference type="SUPFAM" id="SSF54403">
    <property type="entry name" value="Cystatin/monellin"/>
    <property type="match status" value="2"/>
</dbReference>
<accession>A0ABR8UDG8</accession>
<protein>
    <submittedName>
        <fullName evidence="2">DUF5590 domain-containing protein</fullName>
    </submittedName>
</protein>
<comment type="caution">
    <text evidence="2">The sequence shown here is derived from an EMBL/GenBank/DDBJ whole genome shotgun (WGS) entry which is preliminary data.</text>
</comment>
<dbReference type="EMBL" id="JACSQN010000021">
    <property type="protein sequence ID" value="MBD7986092.1"/>
    <property type="molecule type" value="Genomic_DNA"/>
</dbReference>
<reference evidence="2 3" key="1">
    <citation type="submission" date="2020-08" db="EMBL/GenBank/DDBJ databases">
        <title>A Genomic Blueprint of the Chicken Gut Microbiome.</title>
        <authorList>
            <person name="Gilroy R."/>
            <person name="Ravi A."/>
            <person name="Getino M."/>
            <person name="Pursley I."/>
            <person name="Horton D.L."/>
            <person name="Alikhan N.-F."/>
            <person name="Baker D."/>
            <person name="Gharbi K."/>
            <person name="Hall N."/>
            <person name="Watson M."/>
            <person name="Adriaenssens E.M."/>
            <person name="Foster-Nyarko E."/>
            <person name="Jarju S."/>
            <person name="Secka A."/>
            <person name="Antonio M."/>
            <person name="Oren A."/>
            <person name="Chaudhuri R."/>
            <person name="La Ragione R.M."/>
            <person name="Hildebrand F."/>
            <person name="Pallen M.J."/>
        </authorList>
    </citation>
    <scope>NUCLEOTIDE SEQUENCE [LARGE SCALE GENOMIC DNA]</scope>
    <source>
        <strain evidence="2 3">Sa2YVA2</strain>
    </source>
</reference>
<sequence>MMNWVKFITAFLFALILVITSLVFYNANKPFSSAINKAETNVLSSGLLTTVNHSEVYNGTKSMVTVFGKDKEGKEKAVFIDEKTGELVEEIAMSEGVTSDVAIKTVKSELKVDKILHVKLGWEEDYPIWEVAFKSDNGTLNYVYVFFESGEWWKRILNL</sequence>
<dbReference type="Pfam" id="PF17881">
    <property type="entry name" value="TseB"/>
    <property type="match status" value="1"/>
</dbReference>
<feature type="domain" description="Cell wall elongation regulator TseB-like" evidence="1">
    <location>
        <begin position="38"/>
        <end position="80"/>
    </location>
</feature>
<dbReference type="RefSeq" id="WP_191695917.1">
    <property type="nucleotide sequence ID" value="NZ_JACSQN010000021.1"/>
</dbReference>
<organism evidence="2 3">
    <name type="scientific">Sporosarcina quadrami</name>
    <dbReference type="NCBI Taxonomy" id="2762234"/>
    <lineage>
        <taxon>Bacteria</taxon>
        <taxon>Bacillati</taxon>
        <taxon>Bacillota</taxon>
        <taxon>Bacilli</taxon>
        <taxon>Bacillales</taxon>
        <taxon>Caryophanaceae</taxon>
        <taxon>Sporosarcina</taxon>
    </lineage>
</organism>
<keyword evidence="3" id="KW-1185">Reference proteome</keyword>
<proteinExistence type="predicted"/>
<dbReference type="InterPro" id="IPR046350">
    <property type="entry name" value="Cystatin_sf"/>
</dbReference>
<gene>
    <name evidence="2" type="ORF">H9649_16090</name>
</gene>
<name>A0ABR8UDG8_9BACL</name>
<evidence type="ECO:0000313" key="2">
    <source>
        <dbReference type="EMBL" id="MBD7986092.1"/>
    </source>
</evidence>